<dbReference type="InterPro" id="IPR040410">
    <property type="entry name" value="UPF0658_Golgi"/>
</dbReference>
<dbReference type="PANTHER" id="PTHR34391:SF2">
    <property type="entry name" value="TRP C-TERMINAL DOMAIN-CONTAINING PROTEIN"/>
    <property type="match status" value="1"/>
</dbReference>
<feature type="transmembrane region" description="Helical" evidence="1">
    <location>
        <begin position="421"/>
        <end position="446"/>
    </location>
</feature>
<feature type="transmembrane region" description="Helical" evidence="1">
    <location>
        <begin position="389"/>
        <end position="409"/>
    </location>
</feature>
<dbReference type="EMBL" id="KE504206">
    <property type="protein sequence ID" value="EPS95496.1"/>
    <property type="molecule type" value="Genomic_DNA"/>
</dbReference>
<feature type="transmembrane region" description="Helical" evidence="1">
    <location>
        <begin position="362"/>
        <end position="382"/>
    </location>
</feature>
<accession>S8DQA9</accession>
<keyword evidence="1" id="KW-0812">Transmembrane</keyword>
<dbReference type="Proteomes" id="UP000015241">
    <property type="component" value="Unassembled WGS sequence"/>
</dbReference>
<keyword evidence="1" id="KW-0472">Membrane</keyword>
<dbReference type="OrthoDB" id="3263941at2759"/>
<dbReference type="GO" id="GO:0005794">
    <property type="term" value="C:Golgi apparatus"/>
    <property type="evidence" value="ECO:0007669"/>
    <property type="project" value="TreeGrafter"/>
</dbReference>
<feature type="transmembrane region" description="Helical" evidence="1">
    <location>
        <begin position="269"/>
        <end position="296"/>
    </location>
</feature>
<evidence type="ECO:0000313" key="3">
    <source>
        <dbReference type="Proteomes" id="UP000015241"/>
    </source>
</evidence>
<protein>
    <submittedName>
        <fullName evidence="2">Uncharacterized protein</fullName>
    </submittedName>
</protein>
<evidence type="ECO:0000313" key="2">
    <source>
        <dbReference type="EMBL" id="EPS95496.1"/>
    </source>
</evidence>
<keyword evidence="3" id="KW-1185">Reference proteome</keyword>
<feature type="transmembrane region" description="Helical" evidence="1">
    <location>
        <begin position="316"/>
        <end position="342"/>
    </location>
</feature>
<dbReference type="eggNOG" id="ENOG502SHSE">
    <property type="taxonomic scope" value="Eukaryota"/>
</dbReference>
<dbReference type="InParanoid" id="S8DQA9"/>
<dbReference type="PANTHER" id="PTHR34391">
    <property type="entry name" value="UPF0658 GOLGI APPARATUS MEMBRANE PROTEIN C1952.10C-RELATED"/>
    <property type="match status" value="1"/>
</dbReference>
<reference evidence="2 3" key="1">
    <citation type="journal article" date="2012" name="Science">
        <title>The Paleozoic origin of enzymatic lignin decomposition reconstructed from 31 fungal genomes.</title>
        <authorList>
            <person name="Floudas D."/>
            <person name="Binder M."/>
            <person name="Riley R."/>
            <person name="Barry K."/>
            <person name="Blanchette R.A."/>
            <person name="Henrissat B."/>
            <person name="Martinez A.T."/>
            <person name="Otillar R."/>
            <person name="Spatafora J.W."/>
            <person name="Yadav J.S."/>
            <person name="Aerts A."/>
            <person name="Benoit I."/>
            <person name="Boyd A."/>
            <person name="Carlson A."/>
            <person name="Copeland A."/>
            <person name="Coutinho P.M."/>
            <person name="de Vries R.P."/>
            <person name="Ferreira P."/>
            <person name="Findley K."/>
            <person name="Foster B."/>
            <person name="Gaskell J."/>
            <person name="Glotzer D."/>
            <person name="Gorecki P."/>
            <person name="Heitman J."/>
            <person name="Hesse C."/>
            <person name="Hori C."/>
            <person name="Igarashi K."/>
            <person name="Jurgens J.A."/>
            <person name="Kallen N."/>
            <person name="Kersten P."/>
            <person name="Kohler A."/>
            <person name="Kuees U."/>
            <person name="Kumar T.K.A."/>
            <person name="Kuo A."/>
            <person name="LaButti K."/>
            <person name="Larrondo L.F."/>
            <person name="Lindquist E."/>
            <person name="Ling A."/>
            <person name="Lombard V."/>
            <person name="Lucas S."/>
            <person name="Lundell T."/>
            <person name="Martin R."/>
            <person name="McLaughlin D.J."/>
            <person name="Morgenstern I."/>
            <person name="Morin E."/>
            <person name="Murat C."/>
            <person name="Nagy L.G."/>
            <person name="Nolan M."/>
            <person name="Ohm R.A."/>
            <person name="Patyshakuliyeva A."/>
            <person name="Rokas A."/>
            <person name="Ruiz-Duenas F.J."/>
            <person name="Sabat G."/>
            <person name="Salamov A."/>
            <person name="Samejima M."/>
            <person name="Schmutz J."/>
            <person name="Slot J.C."/>
            <person name="St John F."/>
            <person name="Stenlid J."/>
            <person name="Sun H."/>
            <person name="Sun S."/>
            <person name="Syed K."/>
            <person name="Tsang A."/>
            <person name="Wiebenga A."/>
            <person name="Young D."/>
            <person name="Pisabarro A."/>
            <person name="Eastwood D.C."/>
            <person name="Martin F."/>
            <person name="Cullen D."/>
            <person name="Grigoriev I.V."/>
            <person name="Hibbett D.S."/>
        </authorList>
    </citation>
    <scope>NUCLEOTIDE SEQUENCE</scope>
    <source>
        <strain evidence="3">FP-58527</strain>
    </source>
</reference>
<name>S8DQA9_FOMSC</name>
<organism evidence="2 3">
    <name type="scientific">Fomitopsis schrenkii</name>
    <name type="common">Brown rot fungus</name>
    <dbReference type="NCBI Taxonomy" id="2126942"/>
    <lineage>
        <taxon>Eukaryota</taxon>
        <taxon>Fungi</taxon>
        <taxon>Dikarya</taxon>
        <taxon>Basidiomycota</taxon>
        <taxon>Agaricomycotina</taxon>
        <taxon>Agaricomycetes</taxon>
        <taxon>Polyporales</taxon>
        <taxon>Fomitopsis</taxon>
    </lineage>
</organism>
<dbReference type="HOGENOM" id="CLU_021809_2_0_1"/>
<keyword evidence="1" id="KW-1133">Transmembrane helix</keyword>
<gene>
    <name evidence="2" type="ORF">FOMPIDRAFT_1025791</name>
</gene>
<evidence type="ECO:0000256" key="1">
    <source>
        <dbReference type="SAM" id="Phobius"/>
    </source>
</evidence>
<proteinExistence type="predicted"/>
<dbReference type="AlphaFoldDB" id="S8DQA9"/>
<feature type="transmembrane region" description="Helical" evidence="1">
    <location>
        <begin position="194"/>
        <end position="213"/>
    </location>
</feature>
<sequence length="526" mass="58487">MFDLAGKIRSGLQAAYTRIVVTRFGAAFIVLTVLHCFTQGAFQASLHVGDARATTLLDRIIHAADLPPSGVSWLQNQGQSNYTLKFCTNLPIATGGPESCTTVYQTGTDDWSSVIVSERSVDLGAQESTNTLVPRTFKADDISATLNSSGGVAGVNLTFHTAGDREGSVVLSSQCIRSLVLADEVMGRYMKEDAALLGMQFWLLVLSFVAILYSSIPQMFSIICTRVLSTAWAAYSIHSTLHDETLFRILFVGANTPCHFNFFPTHFKIRLALTIADLVLNFTALLFTTVLGSLLIKNFKEYAFQRVGPPQSIIRIYRLFLTVFVLLQLSVFFLVTAVGLWTTWLLNGPLLHISMHTTIYKALFIFTIVTLPLWIIAGWYAVRREKKVFMSGFLTVSFIYIASWSIMFYSQVYRWTFINWVFFSCTTVASFIVLVLATVFGVLCSLNFGKGLAQYLDAEAALAKENFTPEVFSQEEKAPAELSDMICDDTLRSFGSMKRELNWGHDADGAPIIVIGLQNEHHRASR</sequence>